<dbReference type="EMBL" id="MN739804">
    <property type="protein sequence ID" value="QHT26894.1"/>
    <property type="molecule type" value="Genomic_DNA"/>
</dbReference>
<protein>
    <submittedName>
        <fullName evidence="1">Uncharacterized protein</fullName>
    </submittedName>
</protein>
<sequence length="187" mass="22599">MNLETIRLNDQDYLEIKSQINFLSRVCDITEIFSLNKLFRYSKLIILDRTKTKIILVILQNPSNDDLNPLSNYYKIIKLIFKQDDNIHSIIVINLFARIESDIKNWKNINQLIDQDEKNNIIYIKNNIFNITYDEYYLGYGQHIQYMYKSKIFRPIYCDFLSIFLSLENIIMKKFHSEYCKIDKIFH</sequence>
<evidence type="ECO:0000313" key="1">
    <source>
        <dbReference type="EMBL" id="QHT26894.1"/>
    </source>
</evidence>
<reference evidence="1" key="1">
    <citation type="journal article" date="2020" name="Nature">
        <title>Giant virus diversity and host interactions through global metagenomics.</title>
        <authorList>
            <person name="Schulz F."/>
            <person name="Roux S."/>
            <person name="Paez-Espino D."/>
            <person name="Jungbluth S."/>
            <person name="Walsh D.A."/>
            <person name="Denef V.J."/>
            <person name="McMahon K.D."/>
            <person name="Konstantinidis K.T."/>
            <person name="Eloe-Fadrosh E.A."/>
            <person name="Kyrpides N.C."/>
            <person name="Woyke T."/>
        </authorList>
    </citation>
    <scope>NUCLEOTIDE SEQUENCE</scope>
    <source>
        <strain evidence="1">GVMAG-M-3300023179-2</strain>
    </source>
</reference>
<dbReference type="AlphaFoldDB" id="A0A6C0ECR2"/>
<accession>A0A6C0ECR2</accession>
<organism evidence="1">
    <name type="scientific">viral metagenome</name>
    <dbReference type="NCBI Taxonomy" id="1070528"/>
    <lineage>
        <taxon>unclassified sequences</taxon>
        <taxon>metagenomes</taxon>
        <taxon>organismal metagenomes</taxon>
    </lineage>
</organism>
<proteinExistence type="predicted"/>
<dbReference type="Pfam" id="PF07799">
    <property type="entry name" value="DUF1643"/>
    <property type="match status" value="1"/>
</dbReference>
<name>A0A6C0ECR2_9ZZZZ</name>
<dbReference type="InterPro" id="IPR012441">
    <property type="entry name" value="DUF1643"/>
</dbReference>